<organism evidence="3 4">
    <name type="scientific">Bacillus infantis</name>
    <dbReference type="NCBI Taxonomy" id="324767"/>
    <lineage>
        <taxon>Bacteria</taxon>
        <taxon>Bacillati</taxon>
        <taxon>Bacillota</taxon>
        <taxon>Bacilli</taxon>
        <taxon>Bacillales</taxon>
        <taxon>Bacillaceae</taxon>
        <taxon>Bacillus</taxon>
    </lineage>
</organism>
<feature type="transmembrane region" description="Helical" evidence="1">
    <location>
        <begin position="20"/>
        <end position="38"/>
    </location>
</feature>
<evidence type="ECO:0000313" key="3">
    <source>
        <dbReference type="EMBL" id="TYS65532.1"/>
    </source>
</evidence>
<sequence>MSLWDRFLFRDRGILPGKRLLIGMFILSLALAAAAAIWGVPWKLAAGLNIGFLLLSFADLAFLPKSSQIRLKRRVPEEMERGLPADVGIEIENHSQLPLTLRIIDDLSDSFARPFPLKRKLAGNTRGTVQYETAASIRGHYTLNRIYIRCSSFLGLWEKQMVKEAESQVKVIPDLTETRRYLENAQSYLLYEGEKIRRQQSGAGEFSKIRAYAPGDDPRKINWRQTAKLQEVMANVHEPEHGKYVTIMIDCGRIMGAELETGNRLEKALEAAMTTAAAALKNGDYVSVLAFSKDIQSYVPPSKGMQHLNFILKALYSIQADAAESNYSGAFQYLQSVQNKRSLLLLFSDVRTFTLEEGALVYLKRIRQRHLFFMLGIEDNILSARAKDRPDTIKSAMLKSMAQQQILIAKREKLRWEKQGLQMAEAPEGGLAAAAVSHYINVLNRGLL</sequence>
<dbReference type="PANTHER" id="PTHR33608:SF3">
    <property type="entry name" value="SLR2013 PROTEIN"/>
    <property type="match status" value="1"/>
</dbReference>
<dbReference type="Proteomes" id="UP000323732">
    <property type="component" value="Unassembled WGS sequence"/>
</dbReference>
<dbReference type="EMBL" id="VTES01000002">
    <property type="protein sequence ID" value="TYS65532.1"/>
    <property type="molecule type" value="Genomic_DNA"/>
</dbReference>
<dbReference type="Gene3D" id="3.40.50.410">
    <property type="entry name" value="von Willebrand factor, type A domain"/>
    <property type="match status" value="1"/>
</dbReference>
<dbReference type="InterPro" id="IPR036465">
    <property type="entry name" value="vWFA_dom_sf"/>
</dbReference>
<comment type="caution">
    <text evidence="3">The sequence shown here is derived from an EMBL/GenBank/DDBJ whole genome shotgun (WGS) entry which is preliminary data.</text>
</comment>
<evidence type="ECO:0000259" key="2">
    <source>
        <dbReference type="SMART" id="SM00327"/>
    </source>
</evidence>
<evidence type="ECO:0000256" key="1">
    <source>
        <dbReference type="SAM" id="Phobius"/>
    </source>
</evidence>
<dbReference type="Pfam" id="PF01882">
    <property type="entry name" value="DUF58"/>
    <property type="match status" value="1"/>
</dbReference>
<keyword evidence="1" id="KW-1133">Transmembrane helix</keyword>
<proteinExistence type="predicted"/>
<accession>A0A5D4STK5</accession>
<name>A0A5D4STK5_9BACI</name>
<feature type="domain" description="VWFA" evidence="2">
    <location>
        <begin position="242"/>
        <end position="407"/>
    </location>
</feature>
<gene>
    <name evidence="3" type="ORF">FZD47_06960</name>
</gene>
<dbReference type="SUPFAM" id="SSF53300">
    <property type="entry name" value="vWA-like"/>
    <property type="match status" value="1"/>
</dbReference>
<dbReference type="PANTHER" id="PTHR33608">
    <property type="entry name" value="BLL2464 PROTEIN"/>
    <property type="match status" value="1"/>
</dbReference>
<keyword evidence="1" id="KW-0472">Membrane</keyword>
<dbReference type="AlphaFoldDB" id="A0A5D4STK5"/>
<keyword evidence="1" id="KW-0812">Transmembrane</keyword>
<dbReference type="InterPro" id="IPR002035">
    <property type="entry name" value="VWF_A"/>
</dbReference>
<dbReference type="InterPro" id="IPR002881">
    <property type="entry name" value="DUF58"/>
</dbReference>
<protein>
    <submittedName>
        <fullName evidence="3">DUF58 domain-containing protein</fullName>
    </submittedName>
</protein>
<dbReference type="SMART" id="SM00327">
    <property type="entry name" value="VWA"/>
    <property type="match status" value="1"/>
</dbReference>
<reference evidence="3 4" key="1">
    <citation type="submission" date="2019-08" db="EMBL/GenBank/DDBJ databases">
        <title>Bacillus genomes from the desert of Cuatro Cienegas, Coahuila.</title>
        <authorList>
            <person name="Olmedo-Alvarez G."/>
        </authorList>
    </citation>
    <scope>NUCLEOTIDE SEQUENCE [LARGE SCALE GENOMIC DNA]</scope>
    <source>
        <strain evidence="3 4">CH37_1T</strain>
    </source>
</reference>
<evidence type="ECO:0000313" key="4">
    <source>
        <dbReference type="Proteomes" id="UP000323732"/>
    </source>
</evidence>